<comment type="caution">
    <text evidence="3">The sequence shown here is derived from an EMBL/GenBank/DDBJ whole genome shotgun (WGS) entry which is preliminary data.</text>
</comment>
<sequence length="115" mass="13212">MRKLRFNVLICLVLANLTISAKQNPPNVYRVTKGDTWYGIARKLNVTPNALAKLNGRTLAENLFENESLRIPKNETIQSVSSDKKEIQKISYPLLQREKIQKKFSELTYDPHKGI</sequence>
<feature type="signal peptide" evidence="1">
    <location>
        <begin position="1"/>
        <end position="21"/>
    </location>
</feature>
<dbReference type="RefSeq" id="WP_135626464.1">
    <property type="nucleotide sequence ID" value="NZ_RQGU01000059.1"/>
</dbReference>
<organism evidence="3 4">
    <name type="scientific">Leptospira selangorensis</name>
    <dbReference type="NCBI Taxonomy" id="2484982"/>
    <lineage>
        <taxon>Bacteria</taxon>
        <taxon>Pseudomonadati</taxon>
        <taxon>Spirochaetota</taxon>
        <taxon>Spirochaetia</taxon>
        <taxon>Leptospirales</taxon>
        <taxon>Leptospiraceae</taxon>
        <taxon>Leptospira</taxon>
    </lineage>
</organism>
<gene>
    <name evidence="3" type="ORF">EHQ82_05200</name>
</gene>
<evidence type="ECO:0000256" key="1">
    <source>
        <dbReference type="SAM" id="SignalP"/>
    </source>
</evidence>
<dbReference type="Proteomes" id="UP000298057">
    <property type="component" value="Unassembled WGS sequence"/>
</dbReference>
<accession>A0ABY2NG55</accession>
<dbReference type="Pfam" id="PF01476">
    <property type="entry name" value="LysM"/>
    <property type="match status" value="1"/>
</dbReference>
<feature type="chain" id="PRO_5047114492" evidence="1">
    <location>
        <begin position="22"/>
        <end position="115"/>
    </location>
</feature>
<evidence type="ECO:0000259" key="2">
    <source>
        <dbReference type="PROSITE" id="PS51782"/>
    </source>
</evidence>
<proteinExistence type="predicted"/>
<protein>
    <submittedName>
        <fullName evidence="3">LysM domain-containing protein</fullName>
    </submittedName>
</protein>
<dbReference type="SUPFAM" id="SSF54106">
    <property type="entry name" value="LysM domain"/>
    <property type="match status" value="1"/>
</dbReference>
<keyword evidence="1" id="KW-0732">Signal</keyword>
<dbReference type="InterPro" id="IPR036779">
    <property type="entry name" value="LysM_dom_sf"/>
</dbReference>
<evidence type="ECO:0000313" key="3">
    <source>
        <dbReference type="EMBL" id="TGM25411.1"/>
    </source>
</evidence>
<evidence type="ECO:0000313" key="4">
    <source>
        <dbReference type="Proteomes" id="UP000298057"/>
    </source>
</evidence>
<dbReference type="PROSITE" id="PS51782">
    <property type="entry name" value="LYSM"/>
    <property type="match status" value="1"/>
</dbReference>
<dbReference type="Gene3D" id="3.10.350.10">
    <property type="entry name" value="LysM domain"/>
    <property type="match status" value="1"/>
</dbReference>
<dbReference type="EMBL" id="RQGU01000059">
    <property type="protein sequence ID" value="TGM25411.1"/>
    <property type="molecule type" value="Genomic_DNA"/>
</dbReference>
<keyword evidence="4" id="KW-1185">Reference proteome</keyword>
<reference evidence="4" key="1">
    <citation type="journal article" date="2019" name="PLoS Negl. Trop. Dis.">
        <title>Revisiting the worldwide diversity of Leptospira species in the environment.</title>
        <authorList>
            <person name="Vincent A.T."/>
            <person name="Schiettekatte O."/>
            <person name="Bourhy P."/>
            <person name="Veyrier F.J."/>
            <person name="Picardeau M."/>
        </authorList>
    </citation>
    <scope>NUCLEOTIDE SEQUENCE [LARGE SCALE GENOMIC DNA]</scope>
    <source>
        <strain evidence="4">201702406</strain>
    </source>
</reference>
<dbReference type="CDD" id="cd00118">
    <property type="entry name" value="LysM"/>
    <property type="match status" value="1"/>
</dbReference>
<dbReference type="SMART" id="SM00257">
    <property type="entry name" value="LysM"/>
    <property type="match status" value="1"/>
</dbReference>
<name>A0ABY2NG55_9LEPT</name>
<dbReference type="InterPro" id="IPR018392">
    <property type="entry name" value="LysM"/>
</dbReference>
<feature type="domain" description="LysM" evidence="2">
    <location>
        <begin position="27"/>
        <end position="71"/>
    </location>
</feature>
<feature type="non-terminal residue" evidence="3">
    <location>
        <position position="115"/>
    </location>
</feature>